<reference evidence="1" key="2">
    <citation type="journal article" date="2015" name="Fish Shellfish Immunol.">
        <title>Early steps in the European eel (Anguilla anguilla)-Vibrio vulnificus interaction in the gills: Role of the RtxA13 toxin.</title>
        <authorList>
            <person name="Callol A."/>
            <person name="Pajuelo D."/>
            <person name="Ebbesson L."/>
            <person name="Teles M."/>
            <person name="MacKenzie S."/>
            <person name="Amaro C."/>
        </authorList>
    </citation>
    <scope>NUCLEOTIDE SEQUENCE</scope>
</reference>
<dbReference type="EMBL" id="GBXM01018126">
    <property type="protein sequence ID" value="JAH90451.1"/>
    <property type="molecule type" value="Transcribed_RNA"/>
</dbReference>
<accession>A0A0E9WJJ1</accession>
<sequence>MNCKMKINLHYNYTIKLK</sequence>
<proteinExistence type="predicted"/>
<reference evidence="1" key="1">
    <citation type="submission" date="2014-11" db="EMBL/GenBank/DDBJ databases">
        <authorList>
            <person name="Amaro Gonzalez C."/>
        </authorList>
    </citation>
    <scope>NUCLEOTIDE SEQUENCE</scope>
</reference>
<dbReference type="AlphaFoldDB" id="A0A0E9WJJ1"/>
<protein>
    <submittedName>
        <fullName evidence="1">Uncharacterized protein</fullName>
    </submittedName>
</protein>
<evidence type="ECO:0000313" key="1">
    <source>
        <dbReference type="EMBL" id="JAH90451.1"/>
    </source>
</evidence>
<name>A0A0E9WJJ1_ANGAN</name>
<organism evidence="1">
    <name type="scientific">Anguilla anguilla</name>
    <name type="common">European freshwater eel</name>
    <name type="synonym">Muraena anguilla</name>
    <dbReference type="NCBI Taxonomy" id="7936"/>
    <lineage>
        <taxon>Eukaryota</taxon>
        <taxon>Metazoa</taxon>
        <taxon>Chordata</taxon>
        <taxon>Craniata</taxon>
        <taxon>Vertebrata</taxon>
        <taxon>Euteleostomi</taxon>
        <taxon>Actinopterygii</taxon>
        <taxon>Neopterygii</taxon>
        <taxon>Teleostei</taxon>
        <taxon>Anguilliformes</taxon>
        <taxon>Anguillidae</taxon>
        <taxon>Anguilla</taxon>
    </lineage>
</organism>